<dbReference type="Gene3D" id="3.40.50.300">
    <property type="entry name" value="P-loop containing nucleotide triphosphate hydrolases"/>
    <property type="match status" value="1"/>
</dbReference>
<protein>
    <recommendedName>
        <fullName evidence="2">Structural maintenance of chromosomes protein 5</fullName>
    </recommendedName>
</protein>
<feature type="coiled-coil region" evidence="4">
    <location>
        <begin position="299"/>
        <end position="340"/>
    </location>
</feature>
<comment type="caution">
    <text evidence="5">The sequence shown here is derived from an EMBL/GenBank/DDBJ whole genome shotgun (WGS) entry which is preliminary data.</text>
</comment>
<evidence type="ECO:0000313" key="5">
    <source>
        <dbReference type="EMBL" id="CAL8076084.1"/>
    </source>
</evidence>
<keyword evidence="6" id="KW-1185">Reference proteome</keyword>
<evidence type="ECO:0000256" key="1">
    <source>
        <dbReference type="ARBA" id="ARBA00010171"/>
    </source>
</evidence>
<dbReference type="Proteomes" id="UP001642540">
    <property type="component" value="Unassembled WGS sequence"/>
</dbReference>
<dbReference type="SUPFAM" id="SSF52540">
    <property type="entry name" value="P-loop containing nucleoside triphosphate hydrolases"/>
    <property type="match status" value="1"/>
</dbReference>
<dbReference type="InterPro" id="IPR027417">
    <property type="entry name" value="P-loop_NTPase"/>
</dbReference>
<dbReference type="EMBL" id="CAXLJM020000010">
    <property type="protein sequence ID" value="CAL8076084.1"/>
    <property type="molecule type" value="Genomic_DNA"/>
</dbReference>
<organism evidence="5 6">
    <name type="scientific">Orchesella dallaii</name>
    <dbReference type="NCBI Taxonomy" id="48710"/>
    <lineage>
        <taxon>Eukaryota</taxon>
        <taxon>Metazoa</taxon>
        <taxon>Ecdysozoa</taxon>
        <taxon>Arthropoda</taxon>
        <taxon>Hexapoda</taxon>
        <taxon>Collembola</taxon>
        <taxon>Entomobryomorpha</taxon>
        <taxon>Entomobryoidea</taxon>
        <taxon>Orchesellidae</taxon>
        <taxon>Orchesellinae</taxon>
        <taxon>Orchesella</taxon>
    </lineage>
</organism>
<keyword evidence="3 4" id="KW-0175">Coiled coil</keyword>
<evidence type="ECO:0000256" key="4">
    <source>
        <dbReference type="SAM" id="Coils"/>
    </source>
</evidence>
<evidence type="ECO:0000313" key="6">
    <source>
        <dbReference type="Proteomes" id="UP001642540"/>
    </source>
</evidence>
<proteinExistence type="inferred from homology"/>
<dbReference type="PANTHER" id="PTHR45916">
    <property type="entry name" value="STRUCTURAL MAINTENANCE OF CHROMOSOMES PROTEIN 5"/>
    <property type="match status" value="1"/>
</dbReference>
<reference evidence="5 6" key="1">
    <citation type="submission" date="2024-08" db="EMBL/GenBank/DDBJ databases">
        <authorList>
            <person name="Cucini C."/>
            <person name="Frati F."/>
        </authorList>
    </citation>
    <scope>NUCLEOTIDE SEQUENCE [LARGE SCALE GENOMIC DNA]</scope>
</reference>
<dbReference type="PANTHER" id="PTHR45916:SF1">
    <property type="entry name" value="STRUCTURAL MAINTENANCE OF CHROMOSOMES PROTEIN 5"/>
    <property type="match status" value="1"/>
</dbReference>
<gene>
    <name evidence="5" type="ORF">ODALV1_LOCUS3355</name>
</gene>
<accession>A0ABP1PWT3</accession>
<evidence type="ECO:0000256" key="2">
    <source>
        <dbReference type="ARBA" id="ARBA00018687"/>
    </source>
</evidence>
<feature type="coiled-coil region" evidence="4">
    <location>
        <begin position="396"/>
        <end position="423"/>
    </location>
</feature>
<sequence length="605" mass="69653">MSILDLIGGPDYYLAYLCQRFHMQNILIGDDKADRMATEISEQTPVNIYYTNRRCVTIRQSNYSKSKAMQFSVIQAARVLTTKINATEKHNLHENVKQWRIEEKELEDLINGRKRRKAEVDEERQAIDDNVRDINARIQFVMNLLEKRATVWKDLNQVQTERENLDYVDVRFNAAEKYNIHENVKKWRQEETRLEAIINGRQWRMQLEDERSTTSKYNVRDYSACIQHRMNVLERLGSVRKEIQMLQLEEKNLDNLELNDDVAVLDIRMKLLHVTEFVAHDLVKAQWNAYKPIVLRKKIRLLNARMEHLQNQLDEMQGDVRQFEAKVSVLQLQVEQAAKEAETNKKGVVQVSNLHEPPPEVAAGELNDEAVEKESLQANTQLGFCMETDPKVVREYQEKMREIADLTKQKDVGEKKLAEVKEDIVTKKQAWLNPLQELIGTVNKNFGRYFTSMGCSGVVQLQKADDENDFAKYGIKILVKFRTSEPLSELGGTTGGNLQSGGERYISTALYILALQQVTPAPFRFIDEINQGMDVTNEARFFTVLCSLANEPSSPQCFVLTSKMIPPLDYPDNVDFHIIFSGPHVNVPLAIHSNADSSEDEGKED</sequence>
<name>A0ABP1PWT3_9HEXA</name>
<evidence type="ECO:0000256" key="3">
    <source>
        <dbReference type="ARBA" id="ARBA00023054"/>
    </source>
</evidence>
<comment type="similarity">
    <text evidence="1">Belongs to the SMC family. SMC5 subfamily.</text>
</comment>